<evidence type="ECO:0000313" key="2">
    <source>
        <dbReference type="EMBL" id="MDT0554595.1"/>
    </source>
</evidence>
<organism evidence="2 3">
    <name type="scientific">Patiriisocius hiemis</name>
    <dbReference type="NCBI Taxonomy" id="3075604"/>
    <lineage>
        <taxon>Bacteria</taxon>
        <taxon>Pseudomonadati</taxon>
        <taxon>Bacteroidota</taxon>
        <taxon>Flavobacteriia</taxon>
        <taxon>Flavobacteriales</taxon>
        <taxon>Flavobacteriaceae</taxon>
        <taxon>Patiriisocius</taxon>
    </lineage>
</organism>
<protein>
    <submittedName>
        <fullName evidence="2">Nuclear transport factor 2 family protein</fullName>
    </submittedName>
</protein>
<evidence type="ECO:0000259" key="1">
    <source>
        <dbReference type="Pfam" id="PF12680"/>
    </source>
</evidence>
<dbReference type="InterPro" id="IPR037401">
    <property type="entry name" value="SnoaL-like"/>
</dbReference>
<evidence type="ECO:0000313" key="3">
    <source>
        <dbReference type="Proteomes" id="UP001254488"/>
    </source>
</evidence>
<name>A0ABU2Y9X7_9FLAO</name>
<dbReference type="Gene3D" id="3.10.450.50">
    <property type="match status" value="1"/>
</dbReference>
<feature type="domain" description="SnoaL-like" evidence="1">
    <location>
        <begin position="5"/>
        <end position="107"/>
    </location>
</feature>
<sequence length="154" mass="17722">MGVITKFYEAFANRDAETMVALYSNDVIFEDPAFGVLKGEHAKNMWRMLLDAPKSSDFKIVASNITEDWESGTAHWEAFYNFGKQNRKVHNKIDASFTLKDGKIVQHIDSFDVYRWSKQAFGTTGVLLGWTPYFKNKLRKHVLKSLSTFESKQV</sequence>
<gene>
    <name evidence="2" type="ORF">RM538_01165</name>
</gene>
<comment type="caution">
    <text evidence="2">The sequence shown here is derived from an EMBL/GenBank/DDBJ whole genome shotgun (WGS) entry which is preliminary data.</text>
</comment>
<dbReference type="Pfam" id="PF12680">
    <property type="entry name" value="SnoaL_2"/>
    <property type="match status" value="1"/>
</dbReference>
<dbReference type="RefSeq" id="WP_311331556.1">
    <property type="nucleotide sequence ID" value="NZ_JAVRHZ010000001.1"/>
</dbReference>
<dbReference type="EMBL" id="JAVRHZ010000001">
    <property type="protein sequence ID" value="MDT0554595.1"/>
    <property type="molecule type" value="Genomic_DNA"/>
</dbReference>
<accession>A0ABU2Y9X7</accession>
<dbReference type="SUPFAM" id="SSF54427">
    <property type="entry name" value="NTF2-like"/>
    <property type="match status" value="1"/>
</dbReference>
<dbReference type="Proteomes" id="UP001254488">
    <property type="component" value="Unassembled WGS sequence"/>
</dbReference>
<dbReference type="InterPro" id="IPR032710">
    <property type="entry name" value="NTF2-like_dom_sf"/>
</dbReference>
<proteinExistence type="predicted"/>
<reference evidence="2 3" key="1">
    <citation type="submission" date="2023-09" db="EMBL/GenBank/DDBJ databases">
        <authorList>
            <person name="Rey-Velasco X."/>
        </authorList>
    </citation>
    <scope>NUCLEOTIDE SEQUENCE [LARGE SCALE GENOMIC DNA]</scope>
    <source>
        <strain evidence="2 3">W242</strain>
    </source>
</reference>
<keyword evidence="3" id="KW-1185">Reference proteome</keyword>